<evidence type="ECO:0000313" key="3">
    <source>
        <dbReference type="Proteomes" id="UP000307440"/>
    </source>
</evidence>
<evidence type="ECO:0000256" key="1">
    <source>
        <dbReference type="SAM" id="MobiDB-lite"/>
    </source>
</evidence>
<dbReference type="Proteomes" id="UP000307440">
    <property type="component" value="Unassembled WGS sequence"/>
</dbReference>
<reference evidence="2 3" key="1">
    <citation type="journal article" date="2019" name="Nat. Ecol. Evol.">
        <title>Megaphylogeny resolves global patterns of mushroom evolution.</title>
        <authorList>
            <person name="Varga T."/>
            <person name="Krizsan K."/>
            <person name="Foldi C."/>
            <person name="Dima B."/>
            <person name="Sanchez-Garcia M."/>
            <person name="Sanchez-Ramirez S."/>
            <person name="Szollosi G.J."/>
            <person name="Szarkandi J.G."/>
            <person name="Papp V."/>
            <person name="Albert L."/>
            <person name="Andreopoulos W."/>
            <person name="Angelini C."/>
            <person name="Antonin V."/>
            <person name="Barry K.W."/>
            <person name="Bougher N.L."/>
            <person name="Buchanan P."/>
            <person name="Buyck B."/>
            <person name="Bense V."/>
            <person name="Catcheside P."/>
            <person name="Chovatia M."/>
            <person name="Cooper J."/>
            <person name="Damon W."/>
            <person name="Desjardin D."/>
            <person name="Finy P."/>
            <person name="Geml J."/>
            <person name="Haridas S."/>
            <person name="Hughes K."/>
            <person name="Justo A."/>
            <person name="Karasinski D."/>
            <person name="Kautmanova I."/>
            <person name="Kiss B."/>
            <person name="Kocsube S."/>
            <person name="Kotiranta H."/>
            <person name="LaButti K.M."/>
            <person name="Lechner B.E."/>
            <person name="Liimatainen K."/>
            <person name="Lipzen A."/>
            <person name="Lukacs Z."/>
            <person name="Mihaltcheva S."/>
            <person name="Morgado L.N."/>
            <person name="Niskanen T."/>
            <person name="Noordeloos M.E."/>
            <person name="Ohm R.A."/>
            <person name="Ortiz-Santana B."/>
            <person name="Ovrebo C."/>
            <person name="Racz N."/>
            <person name="Riley R."/>
            <person name="Savchenko A."/>
            <person name="Shiryaev A."/>
            <person name="Soop K."/>
            <person name="Spirin V."/>
            <person name="Szebenyi C."/>
            <person name="Tomsovsky M."/>
            <person name="Tulloss R.E."/>
            <person name="Uehling J."/>
            <person name="Grigoriev I.V."/>
            <person name="Vagvolgyi C."/>
            <person name="Papp T."/>
            <person name="Martin F.M."/>
            <person name="Miettinen O."/>
            <person name="Hibbett D.S."/>
            <person name="Nagy L.G."/>
        </authorList>
    </citation>
    <scope>NUCLEOTIDE SEQUENCE [LARGE SCALE GENOMIC DNA]</scope>
    <source>
        <strain evidence="2 3">CBS 121175</strain>
    </source>
</reference>
<accession>A0A5C3KHF8</accession>
<dbReference type="EMBL" id="ML210332">
    <property type="protein sequence ID" value="TFK19621.1"/>
    <property type="molecule type" value="Genomic_DNA"/>
</dbReference>
<dbReference type="AlphaFoldDB" id="A0A5C3KHF8"/>
<feature type="compositionally biased region" description="Polar residues" evidence="1">
    <location>
        <begin position="67"/>
        <end position="88"/>
    </location>
</feature>
<protein>
    <submittedName>
        <fullName evidence="2">Uncharacterized protein</fullName>
    </submittedName>
</protein>
<sequence>MSYGRLSLFPLRIVKADAWGPTEIQEVENESDEETTFIRRFPESSQRSSLRRMAEVLEELGPRGVESPSTAPTNDNTPENALTDLSQTKNRKPEFSPETSTSDDEVLAQVCSAIAGLWFACPDPY</sequence>
<evidence type="ECO:0000313" key="2">
    <source>
        <dbReference type="EMBL" id="TFK19621.1"/>
    </source>
</evidence>
<gene>
    <name evidence="2" type="ORF">FA15DRAFT_708810</name>
</gene>
<name>A0A5C3KHF8_COPMA</name>
<organism evidence="2 3">
    <name type="scientific">Coprinopsis marcescibilis</name>
    <name type="common">Agaric fungus</name>
    <name type="synonym">Psathyrella marcescibilis</name>
    <dbReference type="NCBI Taxonomy" id="230819"/>
    <lineage>
        <taxon>Eukaryota</taxon>
        <taxon>Fungi</taxon>
        <taxon>Dikarya</taxon>
        <taxon>Basidiomycota</taxon>
        <taxon>Agaricomycotina</taxon>
        <taxon>Agaricomycetes</taxon>
        <taxon>Agaricomycetidae</taxon>
        <taxon>Agaricales</taxon>
        <taxon>Agaricineae</taxon>
        <taxon>Psathyrellaceae</taxon>
        <taxon>Coprinopsis</taxon>
    </lineage>
</organism>
<feature type="region of interest" description="Disordered" evidence="1">
    <location>
        <begin position="58"/>
        <end position="104"/>
    </location>
</feature>
<keyword evidence="3" id="KW-1185">Reference proteome</keyword>
<proteinExistence type="predicted"/>